<dbReference type="AlphaFoldDB" id="A0A6J4P4T5"/>
<protein>
    <submittedName>
        <fullName evidence="1">Uncharacterized protein</fullName>
    </submittedName>
</protein>
<sequence>MGAPAAAKAEPVKNPVFKLNSASKKVSVLPNCFTFKLLAQKPGLRKENLSWSAIATS</sequence>
<name>A0A6J4P4T5_9CYAN</name>
<organism evidence="1">
    <name type="scientific">uncultured Microcoleus sp</name>
    <dbReference type="NCBI Taxonomy" id="259945"/>
    <lineage>
        <taxon>Bacteria</taxon>
        <taxon>Bacillati</taxon>
        <taxon>Cyanobacteriota</taxon>
        <taxon>Cyanophyceae</taxon>
        <taxon>Oscillatoriophycideae</taxon>
        <taxon>Oscillatoriales</taxon>
        <taxon>Microcoleaceae</taxon>
        <taxon>Microcoleus</taxon>
        <taxon>environmental samples</taxon>
    </lineage>
</organism>
<reference evidence="1" key="1">
    <citation type="submission" date="2020-02" db="EMBL/GenBank/DDBJ databases">
        <authorList>
            <person name="Meier V. D."/>
        </authorList>
    </citation>
    <scope>NUCLEOTIDE SEQUENCE</scope>
    <source>
        <strain evidence="1">AVDCRST_MAG84</strain>
    </source>
</reference>
<evidence type="ECO:0000313" key="1">
    <source>
        <dbReference type="EMBL" id="CAA9403625.1"/>
    </source>
</evidence>
<gene>
    <name evidence="1" type="ORF">AVDCRST_MAG84-6262</name>
</gene>
<proteinExistence type="predicted"/>
<dbReference type="EMBL" id="CADCTZ010001531">
    <property type="protein sequence ID" value="CAA9403625.1"/>
    <property type="molecule type" value="Genomic_DNA"/>
</dbReference>
<accession>A0A6J4P4T5</accession>